<comment type="caution">
    <text evidence="1">The sequence shown here is derived from an EMBL/GenBank/DDBJ whole genome shotgun (WGS) entry which is preliminary data.</text>
</comment>
<proteinExistence type="predicted"/>
<gene>
    <name evidence="1" type="ORF">LK09_10625</name>
</gene>
<dbReference type="InterPro" id="IPR036563">
    <property type="entry name" value="MoaE_sf"/>
</dbReference>
<protein>
    <submittedName>
        <fullName evidence="1">Molybdenum cofactor biosynthesis protein MoaE</fullName>
    </submittedName>
</protein>
<sequence>MISESPLDEVAIRAAVEGDANGAVVMFCGVVRDHDGGRAVRSLDYRAHPEAARFLADCVARVAAETGYAIAASHRVGDLRIGDVALFAAAAAPHRAQAFDACEKVVELIKHEVPIWKRQHYDDGVSEWVGL</sequence>
<name>A0A0B2A3Q4_9MICO</name>
<dbReference type="AlphaFoldDB" id="A0A0B2A3Q4"/>
<accession>A0A0B2A3Q4</accession>
<dbReference type="OrthoDB" id="9794429at2"/>
<dbReference type="PANTHER" id="PTHR23404">
    <property type="entry name" value="MOLYBDOPTERIN SYNTHASE RELATED"/>
    <property type="match status" value="1"/>
</dbReference>
<organism evidence="1 2">
    <name type="scientific">Microbacterium mangrovi</name>
    <dbReference type="NCBI Taxonomy" id="1348253"/>
    <lineage>
        <taxon>Bacteria</taxon>
        <taxon>Bacillati</taxon>
        <taxon>Actinomycetota</taxon>
        <taxon>Actinomycetes</taxon>
        <taxon>Micrococcales</taxon>
        <taxon>Microbacteriaceae</taxon>
        <taxon>Microbacterium</taxon>
    </lineage>
</organism>
<dbReference type="SUPFAM" id="SSF54690">
    <property type="entry name" value="Molybdopterin synthase subunit MoaE"/>
    <property type="match status" value="1"/>
</dbReference>
<evidence type="ECO:0000313" key="2">
    <source>
        <dbReference type="Proteomes" id="UP000031030"/>
    </source>
</evidence>
<dbReference type="Gene3D" id="3.90.1170.40">
    <property type="entry name" value="Molybdopterin biosynthesis MoaE subunit"/>
    <property type="match status" value="1"/>
</dbReference>
<dbReference type="Proteomes" id="UP000031030">
    <property type="component" value="Unassembled WGS sequence"/>
</dbReference>
<reference evidence="1 2" key="1">
    <citation type="submission" date="2014-11" db="EMBL/GenBank/DDBJ databases">
        <title>Genome sequence of Microbacterium mangrovi MUSC 115(T).</title>
        <authorList>
            <person name="Lee L.-H."/>
        </authorList>
    </citation>
    <scope>NUCLEOTIDE SEQUENCE [LARGE SCALE GENOMIC DNA]</scope>
    <source>
        <strain evidence="1 2">MUSC 115</strain>
    </source>
</reference>
<keyword evidence="2" id="KW-1185">Reference proteome</keyword>
<dbReference type="STRING" id="1348253.LK09_10625"/>
<dbReference type="EMBL" id="JTDK01000009">
    <property type="protein sequence ID" value="KHK97675.1"/>
    <property type="molecule type" value="Genomic_DNA"/>
</dbReference>
<dbReference type="InterPro" id="IPR003448">
    <property type="entry name" value="Mopterin_biosynth_MoaE"/>
</dbReference>
<dbReference type="GO" id="GO:0006777">
    <property type="term" value="P:Mo-molybdopterin cofactor biosynthetic process"/>
    <property type="evidence" value="ECO:0007669"/>
    <property type="project" value="InterPro"/>
</dbReference>
<dbReference type="Pfam" id="PF02391">
    <property type="entry name" value="MoaE"/>
    <property type="match status" value="1"/>
</dbReference>
<dbReference type="CDD" id="cd00756">
    <property type="entry name" value="MoaE"/>
    <property type="match status" value="1"/>
</dbReference>
<evidence type="ECO:0000313" key="1">
    <source>
        <dbReference type="EMBL" id="KHK97675.1"/>
    </source>
</evidence>